<feature type="compositionally biased region" description="Basic and acidic residues" evidence="5">
    <location>
        <begin position="490"/>
        <end position="501"/>
    </location>
</feature>
<dbReference type="CDD" id="cd11386">
    <property type="entry name" value="MCP_signal"/>
    <property type="match status" value="1"/>
</dbReference>
<dbReference type="PANTHER" id="PTHR43531:SF11">
    <property type="entry name" value="METHYL-ACCEPTING CHEMOTAXIS PROTEIN 3"/>
    <property type="match status" value="1"/>
</dbReference>
<evidence type="ECO:0000259" key="7">
    <source>
        <dbReference type="PROSITE" id="PS50111"/>
    </source>
</evidence>
<proteinExistence type="inferred from homology"/>
<feature type="domain" description="HAMP" evidence="8">
    <location>
        <begin position="378"/>
        <end position="430"/>
    </location>
</feature>
<dbReference type="PROSITE" id="PS50885">
    <property type="entry name" value="HAMP"/>
    <property type="match status" value="1"/>
</dbReference>
<evidence type="ECO:0000256" key="5">
    <source>
        <dbReference type="SAM" id="MobiDB-lite"/>
    </source>
</evidence>
<evidence type="ECO:0000259" key="8">
    <source>
        <dbReference type="PROSITE" id="PS50885"/>
    </source>
</evidence>
<dbReference type="FunFam" id="1.10.287.950:FF:000001">
    <property type="entry name" value="Methyl-accepting chemotaxis sensory transducer"/>
    <property type="match status" value="1"/>
</dbReference>
<evidence type="ECO:0000256" key="2">
    <source>
        <dbReference type="ARBA" id="ARBA00022500"/>
    </source>
</evidence>
<dbReference type="SMART" id="SM00283">
    <property type="entry name" value="MA"/>
    <property type="match status" value="1"/>
</dbReference>
<dbReference type="PANTHER" id="PTHR43531">
    <property type="entry name" value="PROTEIN ICFG"/>
    <property type="match status" value="1"/>
</dbReference>
<feature type="compositionally biased region" description="Polar residues" evidence="5">
    <location>
        <begin position="474"/>
        <end position="484"/>
    </location>
</feature>
<organism evidence="9">
    <name type="scientific">Magnetococcus massalia (strain MO-1)</name>
    <dbReference type="NCBI Taxonomy" id="451514"/>
    <lineage>
        <taxon>Bacteria</taxon>
        <taxon>Pseudomonadati</taxon>
        <taxon>Pseudomonadota</taxon>
        <taxon>Magnetococcia</taxon>
        <taxon>Magnetococcales</taxon>
        <taxon>Magnetococcaceae</taxon>
        <taxon>Magnetococcus</taxon>
    </lineage>
</organism>
<comment type="similarity">
    <text evidence="3">Belongs to the methyl-accepting chemotaxis (MCP) protein family.</text>
</comment>
<dbReference type="Pfam" id="PF00015">
    <property type="entry name" value="MCPsignal"/>
    <property type="match status" value="1"/>
</dbReference>
<accession>A0A1S7LL69</accession>
<evidence type="ECO:0000256" key="1">
    <source>
        <dbReference type="ARBA" id="ARBA00004370"/>
    </source>
</evidence>
<dbReference type="CDD" id="cd06225">
    <property type="entry name" value="HAMP"/>
    <property type="match status" value="1"/>
</dbReference>
<keyword evidence="6" id="KW-1133">Transmembrane helix</keyword>
<dbReference type="InterPro" id="IPR003660">
    <property type="entry name" value="HAMP_dom"/>
</dbReference>
<feature type="transmembrane region" description="Helical" evidence="6">
    <location>
        <begin position="12"/>
        <end position="31"/>
    </location>
</feature>
<feature type="compositionally biased region" description="Low complexity" evidence="5">
    <location>
        <begin position="440"/>
        <end position="463"/>
    </location>
</feature>
<dbReference type="GO" id="GO:0007165">
    <property type="term" value="P:signal transduction"/>
    <property type="evidence" value="ECO:0007669"/>
    <property type="project" value="UniProtKB-KW"/>
</dbReference>
<dbReference type="GO" id="GO:0004888">
    <property type="term" value="F:transmembrane signaling receptor activity"/>
    <property type="evidence" value="ECO:0007669"/>
    <property type="project" value="TreeGrafter"/>
</dbReference>
<dbReference type="Pfam" id="PF12729">
    <property type="entry name" value="4HB_MCP_1"/>
    <property type="match status" value="1"/>
</dbReference>
<dbReference type="Pfam" id="PF00672">
    <property type="entry name" value="HAMP"/>
    <property type="match status" value="1"/>
</dbReference>
<evidence type="ECO:0000256" key="4">
    <source>
        <dbReference type="PROSITE-ProRule" id="PRU00284"/>
    </source>
</evidence>
<evidence type="ECO:0000256" key="6">
    <source>
        <dbReference type="SAM" id="Phobius"/>
    </source>
</evidence>
<evidence type="ECO:0000313" key="9">
    <source>
        <dbReference type="EMBL" id="CRH07143.1"/>
    </source>
</evidence>
<dbReference type="InterPro" id="IPR051310">
    <property type="entry name" value="MCP_chemotaxis"/>
</dbReference>
<reference evidence="9" key="1">
    <citation type="submission" date="2015-04" db="EMBL/GenBank/DDBJ databases">
        <authorList>
            <person name="Syromyatnikov M.Y."/>
            <person name="Popov V.N."/>
        </authorList>
    </citation>
    <scope>NUCLEOTIDE SEQUENCE</scope>
    <source>
        <strain evidence="9">MO-1</strain>
    </source>
</reference>
<feature type="domain" description="Methyl-accepting transducer" evidence="7">
    <location>
        <begin position="435"/>
        <end position="650"/>
    </location>
</feature>
<sequence>MSLNDLKIGTKLLGGFITVSLVLMVVGLLGYSQIQKMSAATQHIIRSTPYGEAAMEMKLSVARDMQMIMELLASEDKKSLEEVWQEHEELVATFDRYADAILKGAEIDGLTYYPTQDQQMRAIVDKADGFHNDKFQPALREIRQFSLDIFASQAMMDEKMKLMENAYEKVVSMAEAFEGKVKEQIDRRIEGGATASSILKRENTWADMAMEMKTTIANSRIAVEEFAQSLSPEKQKPILAEYQATLDEFDTWINALRNGAQTDEGAIAAVDDPHLRDMLEALDGIHDKEFQTSVTAFIETSGKLSALLSSRSEKDHEADEIGTQMLEIVGGVEDIANDKVKAAASSSEHAAEIAIQENIIGVIVGLMLSITLGLFITKQITTPLQLAAGVIKSIASGDLNVTASMQRGDELGMLFKDVLSMRDQLRAIVGQVNDSATNVASGSQELSDSSQGLSSGASEQAASIEETSAAMEEMTSSIQQNADNTAKAEQIADKAAKDAKESGQAVNEAMRAMEEIADKINVIEEIARQTNLLALNAAIEAARAGEHGKGFAVVAAEVRKLAERSQSAAGEINALSSSTVDTAKRATGMLESLSPDIQSTADLVREIATSSQEQSSSIRQVNQSIQQLDQVIQNNAGASEEMAATSEQLSAQADELKIAMSFFKLDSTLQIGDEAEVLAITSERSNTI</sequence>
<dbReference type="EMBL" id="LO017727">
    <property type="protein sequence ID" value="CRH07143.1"/>
    <property type="molecule type" value="Genomic_DNA"/>
</dbReference>
<keyword evidence="6" id="KW-0812">Transmembrane</keyword>
<keyword evidence="6" id="KW-0472">Membrane</keyword>
<dbReference type="Gene3D" id="1.10.287.950">
    <property type="entry name" value="Methyl-accepting chemotaxis protein"/>
    <property type="match status" value="1"/>
</dbReference>
<name>A0A1S7LL69_MAGMO</name>
<comment type="subcellular location">
    <subcellularLocation>
        <location evidence="1">Membrane</location>
    </subcellularLocation>
</comment>
<feature type="region of interest" description="Disordered" evidence="5">
    <location>
        <begin position="439"/>
        <end position="503"/>
    </location>
</feature>
<dbReference type="SUPFAM" id="SSF58104">
    <property type="entry name" value="Methyl-accepting chemotaxis protein (MCP) signaling domain"/>
    <property type="match status" value="1"/>
</dbReference>
<gene>
    <name evidence="9" type="ORF">MAGMO_2997</name>
</gene>
<keyword evidence="4" id="KW-0807">Transducer</keyword>
<dbReference type="InterPro" id="IPR004089">
    <property type="entry name" value="MCPsignal_dom"/>
</dbReference>
<evidence type="ECO:0000256" key="3">
    <source>
        <dbReference type="ARBA" id="ARBA00029447"/>
    </source>
</evidence>
<dbReference type="GO" id="GO:0006935">
    <property type="term" value="P:chemotaxis"/>
    <property type="evidence" value="ECO:0007669"/>
    <property type="project" value="UniProtKB-KW"/>
</dbReference>
<dbReference type="InterPro" id="IPR024478">
    <property type="entry name" value="HlyB_4HB_MCP"/>
</dbReference>
<keyword evidence="2" id="KW-0145">Chemotaxis</keyword>
<dbReference type="GO" id="GO:0005886">
    <property type="term" value="C:plasma membrane"/>
    <property type="evidence" value="ECO:0007669"/>
    <property type="project" value="TreeGrafter"/>
</dbReference>
<dbReference type="PROSITE" id="PS50111">
    <property type="entry name" value="CHEMOTAXIS_TRANSDUC_2"/>
    <property type="match status" value="1"/>
</dbReference>
<protein>
    <submittedName>
        <fullName evidence="9">Putative methyl-accepting chemotaxis sensory transducer</fullName>
    </submittedName>
</protein>
<dbReference type="AlphaFoldDB" id="A0A1S7LL69"/>
<dbReference type="SMART" id="SM00304">
    <property type="entry name" value="HAMP"/>
    <property type="match status" value="1"/>
</dbReference>